<dbReference type="Proteomes" id="UP001168642">
    <property type="component" value="Unassembled WGS sequence"/>
</dbReference>
<organism evidence="1 2">
    <name type="scientific">Wenyingzhuangia gilva</name>
    <dbReference type="NCBI Taxonomy" id="3057677"/>
    <lineage>
        <taxon>Bacteria</taxon>
        <taxon>Pseudomonadati</taxon>
        <taxon>Bacteroidota</taxon>
        <taxon>Flavobacteriia</taxon>
        <taxon>Flavobacteriales</taxon>
        <taxon>Flavobacteriaceae</taxon>
        <taxon>Wenyingzhuangia</taxon>
    </lineage>
</organism>
<proteinExistence type="predicted"/>
<keyword evidence="2" id="KW-1185">Reference proteome</keyword>
<evidence type="ECO:0008006" key="3">
    <source>
        <dbReference type="Google" id="ProtNLM"/>
    </source>
</evidence>
<dbReference type="PROSITE" id="PS51257">
    <property type="entry name" value="PROKAR_LIPOPROTEIN"/>
    <property type="match status" value="1"/>
</dbReference>
<protein>
    <recommendedName>
        <fullName evidence="3">Rieske domain-containing protein</fullName>
    </recommendedName>
</protein>
<sequence>MNLLVKKVILFSFFLVLTSCIKNDFNQRNTLVPYVNVNTYVNTDFISIVGQHVIISGQGSQGIIVFNFDGNNTYRAFDLGCPYTKPSECNIPMDVDEATGEMSCAGCGDDDIRFTQYINGVTIGETEYYLREYNAYLEGGVVRITNF</sequence>
<evidence type="ECO:0000313" key="2">
    <source>
        <dbReference type="Proteomes" id="UP001168642"/>
    </source>
</evidence>
<dbReference type="EMBL" id="JAUMIT010000001">
    <property type="protein sequence ID" value="MDO3693931.1"/>
    <property type="molecule type" value="Genomic_DNA"/>
</dbReference>
<gene>
    <name evidence="1" type="ORF">QVZ41_03590</name>
</gene>
<evidence type="ECO:0000313" key="1">
    <source>
        <dbReference type="EMBL" id="MDO3693931.1"/>
    </source>
</evidence>
<dbReference type="RefSeq" id="WP_302883177.1">
    <property type="nucleotide sequence ID" value="NZ_JAUMIT010000001.1"/>
</dbReference>
<accession>A0ABT8VPQ1</accession>
<comment type="caution">
    <text evidence="1">The sequence shown here is derived from an EMBL/GenBank/DDBJ whole genome shotgun (WGS) entry which is preliminary data.</text>
</comment>
<reference evidence="1" key="1">
    <citation type="submission" date="2023-07" db="EMBL/GenBank/DDBJ databases">
        <title>Wenyingzhuangia sp. chi5 genome sequencing and assembly.</title>
        <authorList>
            <person name="Park S."/>
        </authorList>
    </citation>
    <scope>NUCLEOTIDE SEQUENCE</scope>
    <source>
        <strain evidence="1">Chi5</strain>
    </source>
</reference>
<name>A0ABT8VPQ1_9FLAO</name>